<keyword evidence="2" id="KW-1185">Reference proteome</keyword>
<protein>
    <submittedName>
        <fullName evidence="1">Uncharacterized protein</fullName>
    </submittedName>
</protein>
<name>A0A7J9BK09_GOSGO</name>
<proteinExistence type="predicted"/>
<evidence type="ECO:0000313" key="1">
    <source>
        <dbReference type="EMBL" id="MBA0736527.1"/>
    </source>
</evidence>
<sequence length="25" mass="2957">MVINETYLLSLRPKCLHALKVSRRD</sequence>
<organism evidence="1 2">
    <name type="scientific">Gossypium gossypioides</name>
    <name type="common">Mexican cotton</name>
    <name type="synonym">Selera gossypioides</name>
    <dbReference type="NCBI Taxonomy" id="34282"/>
    <lineage>
        <taxon>Eukaryota</taxon>
        <taxon>Viridiplantae</taxon>
        <taxon>Streptophyta</taxon>
        <taxon>Embryophyta</taxon>
        <taxon>Tracheophyta</taxon>
        <taxon>Spermatophyta</taxon>
        <taxon>Magnoliopsida</taxon>
        <taxon>eudicotyledons</taxon>
        <taxon>Gunneridae</taxon>
        <taxon>Pentapetalae</taxon>
        <taxon>rosids</taxon>
        <taxon>malvids</taxon>
        <taxon>Malvales</taxon>
        <taxon>Malvaceae</taxon>
        <taxon>Malvoideae</taxon>
        <taxon>Gossypium</taxon>
    </lineage>
</organism>
<evidence type="ECO:0000313" key="2">
    <source>
        <dbReference type="Proteomes" id="UP000593579"/>
    </source>
</evidence>
<dbReference type="Proteomes" id="UP000593579">
    <property type="component" value="Unassembled WGS sequence"/>
</dbReference>
<dbReference type="EMBL" id="JABEZY010000004">
    <property type="protein sequence ID" value="MBA0736527.1"/>
    <property type="molecule type" value="Genomic_DNA"/>
</dbReference>
<accession>A0A7J9BK09</accession>
<comment type="caution">
    <text evidence="1">The sequence shown here is derived from an EMBL/GenBank/DDBJ whole genome shotgun (WGS) entry which is preliminary data.</text>
</comment>
<gene>
    <name evidence="1" type="ORF">Gogos_010070</name>
</gene>
<dbReference type="AlphaFoldDB" id="A0A7J9BK09"/>
<reference evidence="1 2" key="1">
    <citation type="journal article" date="2019" name="Genome Biol. Evol.">
        <title>Insights into the evolution of the New World diploid cottons (Gossypium, subgenus Houzingenia) based on genome sequencing.</title>
        <authorList>
            <person name="Grover C.E."/>
            <person name="Arick M.A. 2nd"/>
            <person name="Thrash A."/>
            <person name="Conover J.L."/>
            <person name="Sanders W.S."/>
            <person name="Peterson D.G."/>
            <person name="Frelichowski J.E."/>
            <person name="Scheffler J.A."/>
            <person name="Scheffler B.E."/>
            <person name="Wendel J.F."/>
        </authorList>
    </citation>
    <scope>NUCLEOTIDE SEQUENCE [LARGE SCALE GENOMIC DNA]</scope>
    <source>
        <strain evidence="1">5</strain>
        <tissue evidence="1">Leaf</tissue>
    </source>
</reference>